<dbReference type="InterPro" id="IPR029021">
    <property type="entry name" value="Prot-tyrosine_phosphatase-like"/>
</dbReference>
<reference evidence="2" key="2">
    <citation type="submission" date="2023-01" db="EMBL/GenBank/DDBJ databases">
        <authorList>
            <person name="Petersen C."/>
        </authorList>
    </citation>
    <scope>NUCLEOTIDE SEQUENCE</scope>
    <source>
        <strain evidence="2">IBT 17514</strain>
    </source>
</reference>
<name>A0AAD6HGZ7_9EURO</name>
<reference evidence="2" key="1">
    <citation type="journal article" date="2023" name="IMA Fungus">
        <title>Comparative genomic study of the Penicillium genus elucidates a diverse pangenome and 15 lateral gene transfer events.</title>
        <authorList>
            <person name="Petersen C."/>
            <person name="Sorensen T."/>
            <person name="Nielsen M.R."/>
            <person name="Sondergaard T.E."/>
            <person name="Sorensen J.L."/>
            <person name="Fitzpatrick D.A."/>
            <person name="Frisvad J.C."/>
            <person name="Nielsen K.L."/>
        </authorList>
    </citation>
    <scope>NUCLEOTIDE SEQUENCE</scope>
    <source>
        <strain evidence="2">IBT 17514</strain>
    </source>
</reference>
<evidence type="ECO:0000313" key="2">
    <source>
        <dbReference type="EMBL" id="KAJ5716238.1"/>
    </source>
</evidence>
<dbReference type="Gene3D" id="3.90.190.10">
    <property type="entry name" value="Protein tyrosine phosphatase superfamily"/>
    <property type="match status" value="1"/>
</dbReference>
<dbReference type="PANTHER" id="PTHR31126:SF73">
    <property type="entry name" value="TYROSINE SPECIFIC PROTEIN PHOSPHATASES DOMAIN-CONTAINING PROTEIN"/>
    <property type="match status" value="1"/>
</dbReference>
<dbReference type="PANTHER" id="PTHR31126">
    <property type="entry name" value="TYROSINE-PROTEIN PHOSPHATASE"/>
    <property type="match status" value="1"/>
</dbReference>
<dbReference type="GO" id="GO:0004721">
    <property type="term" value="F:phosphoprotein phosphatase activity"/>
    <property type="evidence" value="ECO:0007669"/>
    <property type="project" value="InterPro"/>
</dbReference>
<keyword evidence="3" id="KW-1185">Reference proteome</keyword>
<protein>
    <recommendedName>
        <fullName evidence="1">Tyrosine specific protein phosphatases domain-containing protein</fullName>
    </recommendedName>
</protein>
<organism evidence="2 3">
    <name type="scientific">Penicillium malachiteum</name>
    <dbReference type="NCBI Taxonomy" id="1324776"/>
    <lineage>
        <taxon>Eukaryota</taxon>
        <taxon>Fungi</taxon>
        <taxon>Dikarya</taxon>
        <taxon>Ascomycota</taxon>
        <taxon>Pezizomycotina</taxon>
        <taxon>Eurotiomycetes</taxon>
        <taxon>Eurotiomycetidae</taxon>
        <taxon>Eurotiales</taxon>
        <taxon>Aspergillaceae</taxon>
        <taxon>Penicillium</taxon>
    </lineage>
</organism>
<dbReference type="InterPro" id="IPR016130">
    <property type="entry name" value="Tyr_Pase_AS"/>
</dbReference>
<dbReference type="PROSITE" id="PS50056">
    <property type="entry name" value="TYR_PHOSPHATASE_2"/>
    <property type="match status" value="1"/>
</dbReference>
<gene>
    <name evidence="2" type="ORF">N7493_008149</name>
</gene>
<evidence type="ECO:0000313" key="3">
    <source>
        <dbReference type="Proteomes" id="UP001215712"/>
    </source>
</evidence>
<comment type="caution">
    <text evidence="2">The sequence shown here is derived from an EMBL/GenBank/DDBJ whole genome shotgun (WGS) entry which is preliminary data.</text>
</comment>
<dbReference type="InterPro" id="IPR000387">
    <property type="entry name" value="Tyr_Pase_dom"/>
</dbReference>
<accession>A0AAD6HGZ7</accession>
<feature type="domain" description="Tyrosine specific protein phosphatases" evidence="1">
    <location>
        <begin position="147"/>
        <end position="209"/>
    </location>
</feature>
<dbReference type="SUPFAM" id="SSF52799">
    <property type="entry name" value="(Phosphotyrosine protein) phosphatases II"/>
    <property type="match status" value="1"/>
</dbReference>
<dbReference type="Proteomes" id="UP001215712">
    <property type="component" value="Unassembled WGS sequence"/>
</dbReference>
<sequence length="279" mass="30970">MINAENVHDVLNTDIRAPIPDSIESKILSLPPFVTLPGVSNFRDLSHDSDLRPGFAYRSGNLSDITREGKSILSSELGITTIFDLRNQTERERAPSPDIDGIETIWMPYGARPATLNLRDFSKEDQGATGFVKMYTGILNAATPIFTEVFTHIRDEPNDPFIFHCSAGKDRTGVLSALILLLIGQSHRVIIDDYMLTRVGLESVRENLSRALGIRLDSDCLSPEANGMVEISGVRAHAMETFLKTFEATYDGGVEGYLTTQLGFSLDDLELMRRNLTQF</sequence>
<dbReference type="InterPro" id="IPR026893">
    <property type="entry name" value="Tyr/Ser_Pase_IphP-type"/>
</dbReference>
<dbReference type="Pfam" id="PF13350">
    <property type="entry name" value="Y_phosphatase3"/>
    <property type="match status" value="1"/>
</dbReference>
<dbReference type="EMBL" id="JAQJAN010000012">
    <property type="protein sequence ID" value="KAJ5716238.1"/>
    <property type="molecule type" value="Genomic_DNA"/>
</dbReference>
<proteinExistence type="predicted"/>
<dbReference type="AlphaFoldDB" id="A0AAD6HGZ7"/>
<evidence type="ECO:0000259" key="1">
    <source>
        <dbReference type="PROSITE" id="PS50056"/>
    </source>
</evidence>
<dbReference type="PROSITE" id="PS00383">
    <property type="entry name" value="TYR_PHOSPHATASE_1"/>
    <property type="match status" value="1"/>
</dbReference>